<sequence>MRYPADIFTEEAMTRPLFEPFSAEHERPDEWSGPHGFVIGGTATYAMQAERDGALAEQYFEAANALVDAILDKQVADYQVANAALFLYRHCFELLLKAGLPSKVREGKNIHHLGNLVKSYAHHKQQEGHVVPAWVITRCEELGVIDPGSLAFRYGDYGTPTAEDGSPIFDEIHVDLHHLKTAMRALNTTLVDQNWSIRMARGDLP</sequence>
<evidence type="ECO:0008006" key="5">
    <source>
        <dbReference type="Google" id="ProtNLM"/>
    </source>
</evidence>
<comment type="caution">
    <text evidence="1">The sequence shown here is derived from an EMBL/GenBank/DDBJ whole genome shotgun (WGS) entry which is preliminary data.</text>
</comment>
<dbReference type="EMBL" id="JACIID010000026">
    <property type="protein sequence ID" value="MBB4539340.1"/>
    <property type="molecule type" value="Genomic_DNA"/>
</dbReference>
<evidence type="ECO:0000313" key="3">
    <source>
        <dbReference type="Proteomes" id="UP000523431"/>
    </source>
</evidence>
<reference evidence="3 4" key="1">
    <citation type="submission" date="2020-08" db="EMBL/GenBank/DDBJ databases">
        <title>Genomic Encyclopedia of Type Strains, Phase IV (KMG-V): Genome sequencing to study the core and pangenomes of soil and plant-associated prokaryotes.</title>
        <authorList>
            <person name="Whitman W."/>
        </authorList>
    </citation>
    <scope>NUCLEOTIDE SEQUENCE [LARGE SCALE GENOMIC DNA]</scope>
    <source>
        <strain evidence="1 4">SEMIA 471</strain>
        <strain evidence="2 3">SEMIA 489</strain>
    </source>
</reference>
<evidence type="ECO:0000313" key="1">
    <source>
        <dbReference type="EMBL" id="MBB4483516.1"/>
    </source>
</evidence>
<protein>
    <recommendedName>
        <fullName evidence="5">HEPN domain-containing protein</fullName>
    </recommendedName>
</protein>
<dbReference type="Proteomes" id="UP000557344">
    <property type="component" value="Unassembled WGS sequence"/>
</dbReference>
<dbReference type="EMBL" id="JACIHU010000026">
    <property type="protein sequence ID" value="MBB4483516.1"/>
    <property type="molecule type" value="Genomic_DNA"/>
</dbReference>
<accession>A0A7W6VG40</accession>
<gene>
    <name evidence="1" type="ORF">GGE46_006141</name>
    <name evidence="2" type="ORF">GGE57_006133</name>
</gene>
<dbReference type="RefSeq" id="WP_183844566.1">
    <property type="nucleotide sequence ID" value="NZ_JACIHU010000026.1"/>
</dbReference>
<name>A0A7W6VG40_RHIET</name>
<dbReference type="AlphaFoldDB" id="A0A7W6VG40"/>
<dbReference type="Proteomes" id="UP000523431">
    <property type="component" value="Unassembled WGS sequence"/>
</dbReference>
<proteinExistence type="predicted"/>
<evidence type="ECO:0000313" key="4">
    <source>
        <dbReference type="Proteomes" id="UP000557344"/>
    </source>
</evidence>
<organism evidence="1 4">
    <name type="scientific">Rhizobium etli</name>
    <dbReference type="NCBI Taxonomy" id="29449"/>
    <lineage>
        <taxon>Bacteria</taxon>
        <taxon>Pseudomonadati</taxon>
        <taxon>Pseudomonadota</taxon>
        <taxon>Alphaproteobacteria</taxon>
        <taxon>Hyphomicrobiales</taxon>
        <taxon>Rhizobiaceae</taxon>
        <taxon>Rhizobium/Agrobacterium group</taxon>
        <taxon>Rhizobium</taxon>
    </lineage>
</organism>
<evidence type="ECO:0000313" key="2">
    <source>
        <dbReference type="EMBL" id="MBB4539340.1"/>
    </source>
</evidence>